<dbReference type="OrthoDB" id="10292214at2759"/>
<evidence type="ECO:0000256" key="2">
    <source>
        <dbReference type="SAM" id="SignalP"/>
    </source>
</evidence>
<feature type="region of interest" description="Disordered" evidence="1">
    <location>
        <begin position="67"/>
        <end position="86"/>
    </location>
</feature>
<keyword evidence="4" id="KW-1185">Reference proteome</keyword>
<sequence>MWVICMSLYLTCLISYNRTTPFASRGTLKSPSVDREQRARRLKSSLLRTGYHKREVSDRAKACLFPNLRPKAGSDDRSTATDPPPL</sequence>
<organism evidence="3 4">
    <name type="scientific">Colletotrichum siamense</name>
    <name type="common">Anthracnose fungus</name>
    <dbReference type="NCBI Taxonomy" id="690259"/>
    <lineage>
        <taxon>Eukaryota</taxon>
        <taxon>Fungi</taxon>
        <taxon>Dikarya</taxon>
        <taxon>Ascomycota</taxon>
        <taxon>Pezizomycotina</taxon>
        <taxon>Sordariomycetes</taxon>
        <taxon>Hypocreomycetidae</taxon>
        <taxon>Glomerellales</taxon>
        <taxon>Glomerellaceae</taxon>
        <taxon>Colletotrichum</taxon>
        <taxon>Colletotrichum gloeosporioides species complex</taxon>
    </lineage>
</organism>
<gene>
    <name evidence="3" type="ORF">CGCSCA2_v003324</name>
</gene>
<evidence type="ECO:0000313" key="3">
    <source>
        <dbReference type="EMBL" id="KAF4863076.1"/>
    </source>
</evidence>
<feature type="chain" id="PRO_5040360255" description="Secreted protein" evidence="2">
    <location>
        <begin position="20"/>
        <end position="86"/>
    </location>
</feature>
<evidence type="ECO:0008006" key="5">
    <source>
        <dbReference type="Google" id="ProtNLM"/>
    </source>
</evidence>
<dbReference type="AlphaFoldDB" id="A0A9P5F0N6"/>
<proteinExistence type="predicted"/>
<evidence type="ECO:0000256" key="1">
    <source>
        <dbReference type="SAM" id="MobiDB-lite"/>
    </source>
</evidence>
<feature type="signal peptide" evidence="2">
    <location>
        <begin position="1"/>
        <end position="19"/>
    </location>
</feature>
<dbReference type="EMBL" id="QPMT01000007">
    <property type="protein sequence ID" value="KAF4863076.1"/>
    <property type="molecule type" value="Genomic_DNA"/>
</dbReference>
<comment type="caution">
    <text evidence="3">The sequence shown here is derived from an EMBL/GenBank/DDBJ whole genome shotgun (WGS) entry which is preliminary data.</text>
</comment>
<protein>
    <recommendedName>
        <fullName evidence="5">Secreted protein</fullName>
    </recommendedName>
</protein>
<name>A0A9P5F0N6_COLSI</name>
<dbReference type="Proteomes" id="UP000711996">
    <property type="component" value="Unassembled WGS sequence"/>
</dbReference>
<keyword evidence="2" id="KW-0732">Signal</keyword>
<evidence type="ECO:0000313" key="4">
    <source>
        <dbReference type="Proteomes" id="UP000711996"/>
    </source>
</evidence>
<reference evidence="3" key="1">
    <citation type="submission" date="2019-06" db="EMBL/GenBank/DDBJ databases">
        <authorList>
            <person name="Gan P."/>
            <person name="Shirasu K."/>
        </authorList>
    </citation>
    <scope>NUCLEOTIDE SEQUENCE [LARGE SCALE GENOMIC DNA]</scope>
    <source>
        <strain evidence="3">CAD2</strain>
    </source>
</reference>
<accession>A0A9P5F0N6</accession>